<comment type="caution">
    <text evidence="2">The sequence shown here is derived from an EMBL/GenBank/DDBJ whole genome shotgun (WGS) entry which is preliminary data.</text>
</comment>
<evidence type="ECO:0000313" key="3">
    <source>
        <dbReference type="Proteomes" id="UP000541352"/>
    </source>
</evidence>
<evidence type="ECO:0000256" key="1">
    <source>
        <dbReference type="SAM" id="SignalP"/>
    </source>
</evidence>
<dbReference type="AlphaFoldDB" id="A0A7W6EQ86"/>
<accession>A0A7W6EQ86</accession>
<sequence>MKKALASFVIFAVIGTSCTSLHSTTYIKAQDSFILGNNEHGQFSVKLKNASTSNVEIWEAPVAGGRHSQVIVKPNETVKVKVDKNTALRIQNKSNDEQAAVELHVKGDTGLSMGYKN</sequence>
<dbReference type="RefSeq" id="WP_183973314.1">
    <property type="nucleotide sequence ID" value="NZ_JACIBY010000004.1"/>
</dbReference>
<feature type="signal peptide" evidence="1">
    <location>
        <begin position="1"/>
        <end position="22"/>
    </location>
</feature>
<protein>
    <recommendedName>
        <fullName evidence="4">Lipoprotein</fullName>
    </recommendedName>
</protein>
<evidence type="ECO:0008006" key="4">
    <source>
        <dbReference type="Google" id="ProtNLM"/>
    </source>
</evidence>
<name>A0A7W6EQ86_9BACT</name>
<feature type="chain" id="PRO_5030590400" description="Lipoprotein" evidence="1">
    <location>
        <begin position="23"/>
        <end position="117"/>
    </location>
</feature>
<evidence type="ECO:0000313" key="2">
    <source>
        <dbReference type="EMBL" id="MBB3838142.1"/>
    </source>
</evidence>
<keyword evidence="1" id="KW-0732">Signal</keyword>
<reference evidence="2 3" key="1">
    <citation type="submission" date="2020-08" db="EMBL/GenBank/DDBJ databases">
        <title>Genomic Encyclopedia of Type Strains, Phase IV (KMG-IV): sequencing the most valuable type-strain genomes for metagenomic binning, comparative biology and taxonomic classification.</title>
        <authorList>
            <person name="Goeker M."/>
        </authorList>
    </citation>
    <scope>NUCLEOTIDE SEQUENCE [LARGE SCALE GENOMIC DNA]</scope>
    <source>
        <strain evidence="2 3">DSM 17976</strain>
    </source>
</reference>
<dbReference type="PROSITE" id="PS51257">
    <property type="entry name" value="PROKAR_LIPOPROTEIN"/>
    <property type="match status" value="1"/>
</dbReference>
<proteinExistence type="predicted"/>
<organism evidence="2 3">
    <name type="scientific">Runella defluvii</name>
    <dbReference type="NCBI Taxonomy" id="370973"/>
    <lineage>
        <taxon>Bacteria</taxon>
        <taxon>Pseudomonadati</taxon>
        <taxon>Bacteroidota</taxon>
        <taxon>Cytophagia</taxon>
        <taxon>Cytophagales</taxon>
        <taxon>Spirosomataceae</taxon>
        <taxon>Runella</taxon>
    </lineage>
</organism>
<dbReference type="Proteomes" id="UP000541352">
    <property type="component" value="Unassembled WGS sequence"/>
</dbReference>
<gene>
    <name evidence="2" type="ORF">FHS57_002147</name>
</gene>
<keyword evidence="3" id="KW-1185">Reference proteome</keyword>
<dbReference type="EMBL" id="JACIBY010000004">
    <property type="protein sequence ID" value="MBB3838142.1"/>
    <property type="molecule type" value="Genomic_DNA"/>
</dbReference>